<dbReference type="EMBL" id="JARVII010000004">
    <property type="protein sequence ID" value="MDG9698736.1"/>
    <property type="molecule type" value="Genomic_DNA"/>
</dbReference>
<protein>
    <submittedName>
        <fullName evidence="1">Uncharacterized protein</fullName>
    </submittedName>
</protein>
<evidence type="ECO:0000313" key="2">
    <source>
        <dbReference type="Proteomes" id="UP001237156"/>
    </source>
</evidence>
<reference evidence="1 2" key="1">
    <citation type="submission" date="2023-04" db="EMBL/GenBank/DDBJ databases">
        <title>Ottowia paracancer sp. nov., isolated from human stomach.</title>
        <authorList>
            <person name="Song Y."/>
        </authorList>
    </citation>
    <scope>NUCLEOTIDE SEQUENCE [LARGE SCALE GENOMIC DNA]</scope>
    <source>
        <strain evidence="1 2">10c7w1</strain>
    </source>
</reference>
<comment type="caution">
    <text evidence="1">The sequence shown here is derived from an EMBL/GenBank/DDBJ whole genome shotgun (WGS) entry which is preliminary data.</text>
</comment>
<dbReference type="Proteomes" id="UP001237156">
    <property type="component" value="Unassembled WGS sequence"/>
</dbReference>
<organism evidence="1 2">
    <name type="scientific">Ottowia cancrivicina</name>
    <dbReference type="NCBI Taxonomy" id="3040346"/>
    <lineage>
        <taxon>Bacteria</taxon>
        <taxon>Pseudomonadati</taxon>
        <taxon>Pseudomonadota</taxon>
        <taxon>Betaproteobacteria</taxon>
        <taxon>Burkholderiales</taxon>
        <taxon>Comamonadaceae</taxon>
        <taxon>Ottowia</taxon>
    </lineage>
</organism>
<dbReference type="RefSeq" id="WP_279523760.1">
    <property type="nucleotide sequence ID" value="NZ_JARVII010000004.1"/>
</dbReference>
<dbReference type="AlphaFoldDB" id="A0AAW6RKE1"/>
<proteinExistence type="predicted"/>
<evidence type="ECO:0000313" key="1">
    <source>
        <dbReference type="EMBL" id="MDG9698736.1"/>
    </source>
</evidence>
<name>A0AAW6RKE1_9BURK</name>
<keyword evidence="2" id="KW-1185">Reference proteome</keyword>
<accession>A0AAW6RKE1</accession>
<gene>
    <name evidence="1" type="ORF">QB898_03205</name>
</gene>
<sequence length="86" mass="9520">MRVAGALKVKGQEGKRFSLFAAWLRADYLRVAAVRSLIAAAVHFQRLAPVSSLLQGGQIPAWNPFRVCPWAQKRKPDTALRAALCF</sequence>